<sequence length="1160" mass="126816">MIHHPVVARALCIGLLACATAIAAFGFNASNYASTSKLATGKWVKISVAESGVYQLTSDELKAMGFSSPEKVRVYGRGGNVLSEVLDGKAPDDLTMVPVAKYGDKICFYGRGPLTAEIADPRTKVPHYTRKINPYATRGCYFLTEEAGTGDTIETAPTSLTMGTMPRATSLDYCLHEQELTSPGSSGKTLLGEDIASAETSFGFKLPGLVSGTPVLAYTSVGAKVSALANIYTYIDMGGYTDTVAYSSTTNKIYASTSTTVYYNSATTLGQVTPRGHSETGKVRLGISTTGQVTNANLDYVMLTYYHSNAIPRGQSQVRMGFANLTDTDRIELQDVAGGNLVVWNIDDPAAPKRCDYTTYVIADSTAAGTTIVHGFTPGQDLRSSQYIAFNPQDTLMCISGWEAVDNQNIHGEATPHMVIVTCKPFMQQAQRIANMHAKVDGWRVLVVDQEKVFNEFSSGTPDAMAIRLMNKMFYDRDKSTFRYLLLLGCGTYDNRSLVSKKANTVLTYESDNSSDESYSYVCDDFYGMLDDNSGSNMSTSTLRLGVGRIPSATVDEATSDVDKLLNYVENPDYGPWRDNAMFWADDIQFSENTLHVFQAEGALQLINQELGVGFNTDRAYVSMYPVATELAEPGQSAETYTAVEAKRHISQMFNTGQYFATYVGHAGPISFGRSSHLWTQTDAEHCVNEHLPIMTTACCDIARYDSETRGVGEIMFHKPDGGVIAMITSARTVNASDNDALNRLFINAMFAFGKTGQYPRIGDAYMACKQPVGRTSSYNLNKMSFLLLGDPAIKVNYPKPLFKVSKVNGYNIDENTKSYTMPLRTVSIEAKVMKSDLKSVDTSFNGDGYFTLYDRETRYIQATQNFNGTKTTRDVYYPRNMLAQVKGRVVKGVMTAQITIPRYVESVTGNTGLISFYAHQDNSSTMVNGRYTKLLIDTYAPTGAIVDNEPPVVHDMYFNDAADAAESVLVPSNSTLYINVSDNVAVNTQKGGVGTSMNLKLDGGKTSYMLVKDYAVATNNGKNVNIAFPMTGLESGTHTLTFEVCDVACNKTSRTITFTVGEASRAAISTRESVVSDQVVFELKSETAVTPSMTLKVTDSSGNLVYTKPDCTFPWTWDLTTKSGQRLKPARYRYYGTYEAGNHYGGTAIGTFTVLEKQK</sequence>
<name>A0A6L5XDH2_9BACT</name>
<feature type="chain" id="PRO_5026875705" evidence="2">
    <location>
        <begin position="24"/>
        <end position="1160"/>
    </location>
</feature>
<dbReference type="GO" id="GO:0008234">
    <property type="term" value="F:cysteine-type peptidase activity"/>
    <property type="evidence" value="ECO:0007669"/>
    <property type="project" value="InterPro"/>
</dbReference>
<dbReference type="CDD" id="cd02258">
    <property type="entry name" value="Peptidase_C25_N"/>
    <property type="match status" value="1"/>
</dbReference>
<dbReference type="NCBIfam" id="NF033707">
    <property type="entry name" value="T9SS_sortase"/>
    <property type="match status" value="1"/>
</dbReference>
<dbReference type="GO" id="GO:0006508">
    <property type="term" value="P:proteolysis"/>
    <property type="evidence" value="ECO:0007669"/>
    <property type="project" value="InterPro"/>
</dbReference>
<evidence type="ECO:0000259" key="3">
    <source>
        <dbReference type="Pfam" id="PF01364"/>
    </source>
</evidence>
<dbReference type="RefSeq" id="WP_154328355.1">
    <property type="nucleotide sequence ID" value="NZ_CP045696.1"/>
</dbReference>
<gene>
    <name evidence="4" type="primary">porU</name>
    <name evidence="4" type="ORF">FYJ29_03810</name>
</gene>
<feature type="domain" description="Gingipain" evidence="3">
    <location>
        <begin position="418"/>
        <end position="796"/>
    </location>
</feature>
<dbReference type="InterPro" id="IPR029031">
    <property type="entry name" value="Gingipain_N_sf"/>
</dbReference>
<keyword evidence="5" id="KW-1185">Reference proteome</keyword>
<dbReference type="Gene3D" id="3.40.50.10390">
    <property type="entry name" value="Gingipain r, domain 1"/>
    <property type="match status" value="1"/>
</dbReference>
<dbReference type="Gene3D" id="3.40.50.1460">
    <property type="match status" value="1"/>
</dbReference>
<dbReference type="Pfam" id="PF01364">
    <property type="entry name" value="Peptidase_C25"/>
    <property type="match status" value="1"/>
</dbReference>
<evidence type="ECO:0000313" key="4">
    <source>
        <dbReference type="EMBL" id="MSS16894.1"/>
    </source>
</evidence>
<dbReference type="Proteomes" id="UP000483362">
    <property type="component" value="Unassembled WGS sequence"/>
</dbReference>
<organism evidence="4 5">
    <name type="scientific">Sodaliphilus pleomorphus</name>
    <dbReference type="NCBI Taxonomy" id="2606626"/>
    <lineage>
        <taxon>Bacteria</taxon>
        <taxon>Pseudomonadati</taxon>
        <taxon>Bacteroidota</taxon>
        <taxon>Bacteroidia</taxon>
        <taxon>Bacteroidales</taxon>
        <taxon>Muribaculaceae</taxon>
        <taxon>Sodaliphilus</taxon>
    </lineage>
</organism>
<evidence type="ECO:0000256" key="1">
    <source>
        <dbReference type="ARBA" id="ARBA00022729"/>
    </source>
</evidence>
<proteinExistence type="predicted"/>
<dbReference type="InterPro" id="IPR001769">
    <property type="entry name" value="Gingipain"/>
</dbReference>
<evidence type="ECO:0000256" key="2">
    <source>
        <dbReference type="SAM" id="SignalP"/>
    </source>
</evidence>
<dbReference type="InterPro" id="IPR029030">
    <property type="entry name" value="Caspase-like_dom_sf"/>
</dbReference>
<protein>
    <submittedName>
        <fullName evidence="4">Type IX secretion system sortase PorU</fullName>
    </submittedName>
</protein>
<feature type="signal peptide" evidence="2">
    <location>
        <begin position="1"/>
        <end position="23"/>
    </location>
</feature>
<reference evidence="4 5" key="1">
    <citation type="submission" date="2019-08" db="EMBL/GenBank/DDBJ databases">
        <title>In-depth cultivation of the pig gut microbiome towards novel bacterial diversity and tailored functional studies.</title>
        <authorList>
            <person name="Wylensek D."/>
            <person name="Hitch T.C.A."/>
            <person name="Clavel T."/>
        </authorList>
    </citation>
    <scope>NUCLEOTIDE SEQUENCE [LARGE SCALE GENOMIC DNA]</scope>
    <source>
        <strain evidence="4 5">Oil-RF-744-WCA-WT-10</strain>
    </source>
</reference>
<comment type="caution">
    <text evidence="4">The sequence shown here is derived from an EMBL/GenBank/DDBJ whole genome shotgun (WGS) entry which is preliminary data.</text>
</comment>
<evidence type="ECO:0000313" key="5">
    <source>
        <dbReference type="Proteomes" id="UP000483362"/>
    </source>
</evidence>
<keyword evidence="1 2" id="KW-0732">Signal</keyword>
<dbReference type="AlphaFoldDB" id="A0A6L5XDH2"/>
<dbReference type="EMBL" id="VULT01000004">
    <property type="protein sequence ID" value="MSS16894.1"/>
    <property type="molecule type" value="Genomic_DNA"/>
</dbReference>
<dbReference type="SUPFAM" id="SSF52129">
    <property type="entry name" value="Caspase-like"/>
    <property type="match status" value="1"/>
</dbReference>
<accession>A0A6L5XDH2</accession>